<feature type="region of interest" description="Disordered" evidence="2">
    <location>
        <begin position="1"/>
        <end position="59"/>
    </location>
</feature>
<name>A0ABW2SPZ6_9ACTO</name>
<evidence type="ECO:0000313" key="6">
    <source>
        <dbReference type="Proteomes" id="UP001596527"/>
    </source>
</evidence>
<evidence type="ECO:0000256" key="1">
    <source>
        <dbReference type="ARBA" id="ARBA00004196"/>
    </source>
</evidence>
<evidence type="ECO:0000313" key="5">
    <source>
        <dbReference type="EMBL" id="MFC7582226.1"/>
    </source>
</evidence>
<dbReference type="Pfam" id="PF24346">
    <property type="entry name" value="DUF7507"/>
    <property type="match status" value="1"/>
</dbReference>
<dbReference type="InterPro" id="IPR055354">
    <property type="entry name" value="DUF7507"/>
</dbReference>
<dbReference type="RefSeq" id="WP_380971034.1">
    <property type="nucleotide sequence ID" value="NZ_JBHTEF010000001.1"/>
</dbReference>
<comment type="subcellular location">
    <subcellularLocation>
        <location evidence="1">Cell envelope</location>
    </subcellularLocation>
</comment>
<keyword evidence="6" id="KW-1185">Reference proteome</keyword>
<dbReference type="Gene3D" id="2.60.40.4270">
    <property type="entry name" value="Listeria-Bacteroides repeat domain"/>
    <property type="match status" value="1"/>
</dbReference>
<dbReference type="InterPro" id="IPR013378">
    <property type="entry name" value="InlB-like_B-rpt"/>
</dbReference>
<reference evidence="5" key="3">
    <citation type="submission" date="2024-09" db="EMBL/GenBank/DDBJ databases">
        <authorList>
            <person name="Sun Q."/>
            <person name="Mori K."/>
        </authorList>
    </citation>
    <scope>NUCLEOTIDE SEQUENCE</scope>
    <source>
        <strain evidence="5">CCUG 56698</strain>
    </source>
</reference>
<evidence type="ECO:0000259" key="3">
    <source>
        <dbReference type="Pfam" id="PF24346"/>
    </source>
</evidence>
<sequence>MANGTATRTCPGGIPPGVGIQGGSGPSGTGPSAGSGGGDRTRDLTITTSTKARPSTPTDTYARGTETFTTTVTNTGNVDLTDITIEGSLDNHTRDSLQVPHFTCPAHTLAPGASMECTSTIEITDDLMSTDTLSLAETTTATGAILGGKTKQVTDSDIAIVKPRYTLTYDANTAGGTVSGNPITRARGQNWNILSTARAAGKTFLGWFTTPTGGTQVTSSTKAMSDLTVYAHWQAKQFTVAFLPNAQGGTVTGEMGSTAFQVGCATCRLPANTYQKTTGAKAFIDEDGGETTELNSVFLGWSTDPDARAATIADHAQAGALSTRNRVELYAIWDDAPQFLYKEYPNRYFTLDQARAGDITEEELLSTVRAFDRETTPLQRKTQADVAATGSDIGITLFDYDPDDYTSMTADGSVTLTYKLKDEARSVAFLRIRVTVSTGNPEAPEVNYVRGISSQYLDKPPAEGGLANDSGWRTDPTLRAALNTALTDTDATCYQLDPDALAGIRAHIESHGFGNSEDQGGLAEVVGRWFESATCK</sequence>
<dbReference type="NCBIfam" id="TIGR02543">
    <property type="entry name" value="List_Bact_rpt"/>
    <property type="match status" value="1"/>
</dbReference>
<comment type="caution">
    <text evidence="5">The sequence shown here is derived from an EMBL/GenBank/DDBJ whole genome shotgun (WGS) entry which is preliminary data.</text>
</comment>
<dbReference type="Pfam" id="PF09479">
    <property type="entry name" value="Flg_new"/>
    <property type="match status" value="1"/>
</dbReference>
<reference evidence="6" key="2">
    <citation type="journal article" date="2019" name="Int. J. Syst. Evol. Microbiol.">
        <title>The Global Catalogue of Microorganisms (GCM) 10K type strain sequencing project: providing services to taxonomists for standard genome sequencing and annotation.</title>
        <authorList>
            <consortium name="The Broad Institute Genomics Platform"/>
            <consortium name="The Broad Institute Genome Sequencing Center for Infectious Disease"/>
            <person name="Wu L."/>
            <person name="Ma J."/>
        </authorList>
    </citation>
    <scope>NUCLEOTIDE SEQUENCE [LARGE SCALE GENOMIC DNA]</scope>
    <source>
        <strain evidence="6">CCUG 56698</strain>
    </source>
</reference>
<organism evidence="5 6">
    <name type="scientific">Schaalia naturae</name>
    <dbReference type="NCBI Taxonomy" id="635203"/>
    <lineage>
        <taxon>Bacteria</taxon>
        <taxon>Bacillati</taxon>
        <taxon>Actinomycetota</taxon>
        <taxon>Actinomycetes</taxon>
        <taxon>Actinomycetales</taxon>
        <taxon>Actinomycetaceae</taxon>
        <taxon>Schaalia</taxon>
    </lineage>
</organism>
<protein>
    <submittedName>
        <fullName evidence="5">InlB B-repeat-containing protein</fullName>
    </submittedName>
</protein>
<feature type="domain" description="DUF7507" evidence="3">
    <location>
        <begin position="62"/>
        <end position="149"/>
    </location>
</feature>
<gene>
    <name evidence="4" type="ORF">ACFQWG_00100</name>
    <name evidence="5" type="ORF">ACFQWG_13610</name>
</gene>
<dbReference type="EMBL" id="JBHTEF010000001">
    <property type="protein sequence ID" value="MFC7579638.1"/>
    <property type="molecule type" value="Genomic_DNA"/>
</dbReference>
<evidence type="ECO:0000256" key="2">
    <source>
        <dbReference type="SAM" id="MobiDB-lite"/>
    </source>
</evidence>
<dbReference type="EMBL" id="JBHTEF010000001">
    <property type="protein sequence ID" value="MFC7582226.1"/>
    <property type="molecule type" value="Genomic_DNA"/>
</dbReference>
<proteinExistence type="predicted"/>
<dbReference type="Proteomes" id="UP001596527">
    <property type="component" value="Unassembled WGS sequence"/>
</dbReference>
<evidence type="ECO:0000313" key="4">
    <source>
        <dbReference type="EMBL" id="MFC7579638.1"/>
    </source>
</evidence>
<dbReference type="InterPro" id="IPR042229">
    <property type="entry name" value="Listeria/Bacterioides_rpt_sf"/>
</dbReference>
<feature type="compositionally biased region" description="Polar residues" evidence="2">
    <location>
        <begin position="44"/>
        <end position="59"/>
    </location>
</feature>
<feature type="compositionally biased region" description="Gly residues" evidence="2">
    <location>
        <begin position="15"/>
        <end position="38"/>
    </location>
</feature>
<reference evidence="5" key="1">
    <citation type="journal article" date="2014" name="Int. J. Syst. Evol. Microbiol.">
        <title>Complete genome of a new Firmicutes species belonging to the dominant human colonic microbiota ('Ruminococcus bicirculans') reveals two chromosomes and a selective capacity to utilize plant glucans.</title>
        <authorList>
            <consortium name="NISC Comparative Sequencing Program"/>
            <person name="Wegmann U."/>
            <person name="Louis P."/>
            <person name="Goesmann A."/>
            <person name="Henrissat B."/>
            <person name="Duncan S.H."/>
            <person name="Flint H.J."/>
        </authorList>
    </citation>
    <scope>NUCLEOTIDE SEQUENCE</scope>
    <source>
        <strain evidence="5">CCUG 56698</strain>
    </source>
</reference>
<accession>A0ABW2SPZ6</accession>